<feature type="binding site" evidence="7">
    <location>
        <position position="262"/>
    </location>
    <ligand>
        <name>Zn(2+)</name>
        <dbReference type="ChEBI" id="CHEBI:29105"/>
        <label>2</label>
    </ligand>
</feature>
<dbReference type="GO" id="GO:0006284">
    <property type="term" value="P:base-excision repair"/>
    <property type="evidence" value="ECO:0007669"/>
    <property type="project" value="TreeGrafter"/>
</dbReference>
<evidence type="ECO:0000313" key="9">
    <source>
        <dbReference type="EMBL" id="PJE75956.1"/>
    </source>
</evidence>
<keyword evidence="3 7" id="KW-0227">DNA damage</keyword>
<dbReference type="PANTHER" id="PTHR21445">
    <property type="entry name" value="ENDONUCLEASE IV ENDODEOXYRIBONUCLEASE IV"/>
    <property type="match status" value="1"/>
</dbReference>
<dbReference type="GO" id="GO:0008270">
    <property type="term" value="F:zinc ion binding"/>
    <property type="evidence" value="ECO:0007669"/>
    <property type="project" value="UniProtKB-UniRule"/>
</dbReference>
<dbReference type="FunFam" id="3.20.20.150:FF:000001">
    <property type="entry name" value="Probable endonuclease 4"/>
    <property type="match status" value="1"/>
</dbReference>
<feature type="binding site" evidence="7">
    <location>
        <position position="217"/>
    </location>
    <ligand>
        <name>Zn(2+)</name>
        <dbReference type="ChEBI" id="CHEBI:29105"/>
        <label>2</label>
    </ligand>
</feature>
<feature type="binding site" evidence="7">
    <location>
        <position position="183"/>
    </location>
    <ligand>
        <name>Zn(2+)</name>
        <dbReference type="ChEBI" id="CHEBI:29105"/>
        <label>3</label>
    </ligand>
</feature>
<dbReference type="GO" id="GO:0008081">
    <property type="term" value="F:phosphoric diester hydrolase activity"/>
    <property type="evidence" value="ECO:0007669"/>
    <property type="project" value="TreeGrafter"/>
</dbReference>
<dbReference type="HAMAP" id="MF_00152">
    <property type="entry name" value="Nfo"/>
    <property type="match status" value="1"/>
</dbReference>
<accession>A0A2M8LEZ1</accession>
<dbReference type="InterPro" id="IPR018246">
    <property type="entry name" value="AP_endonuc_F2_Zn_BS"/>
</dbReference>
<keyword evidence="5 7" id="KW-0862">Zinc</keyword>
<dbReference type="Gene3D" id="3.20.20.150">
    <property type="entry name" value="Divalent-metal-dependent TIM barrel enzymes"/>
    <property type="match status" value="1"/>
</dbReference>
<dbReference type="SMART" id="SM00518">
    <property type="entry name" value="AP2Ec"/>
    <property type="match status" value="1"/>
</dbReference>
<evidence type="ECO:0000256" key="1">
    <source>
        <dbReference type="ARBA" id="ARBA00005340"/>
    </source>
</evidence>
<evidence type="ECO:0000256" key="2">
    <source>
        <dbReference type="ARBA" id="ARBA00022723"/>
    </source>
</evidence>
<evidence type="ECO:0000256" key="3">
    <source>
        <dbReference type="ARBA" id="ARBA00022763"/>
    </source>
</evidence>
<reference evidence="9 10" key="1">
    <citation type="submission" date="2017-09" db="EMBL/GenBank/DDBJ databases">
        <title>Depth-based differentiation of microbial function through sediment-hosted aquifers and enrichment of novel symbionts in the deep terrestrial subsurface.</title>
        <authorList>
            <person name="Probst A.J."/>
            <person name="Ladd B."/>
            <person name="Jarett J.K."/>
            <person name="Geller-Mcgrath D.E."/>
            <person name="Sieber C.M."/>
            <person name="Emerson J.B."/>
            <person name="Anantharaman K."/>
            <person name="Thomas B.C."/>
            <person name="Malmstrom R."/>
            <person name="Stieglmeier M."/>
            <person name="Klingl A."/>
            <person name="Woyke T."/>
            <person name="Ryan C.M."/>
            <person name="Banfield J.F."/>
        </authorList>
    </citation>
    <scope>NUCLEOTIDE SEQUENCE [LARGE SCALE GENOMIC DNA]</scope>
    <source>
        <strain evidence="9">CG10_big_fil_rev_8_21_14_0_10_48_11</strain>
    </source>
</reference>
<dbReference type="PANTHER" id="PTHR21445:SF0">
    <property type="entry name" value="APURINIC-APYRIMIDINIC ENDONUCLEASE"/>
    <property type="match status" value="1"/>
</dbReference>
<protein>
    <recommendedName>
        <fullName evidence="7">Probable endonuclease 4</fullName>
        <ecNumber evidence="7">3.1.21.2</ecNumber>
    </recommendedName>
    <alternativeName>
        <fullName evidence="7">Endodeoxyribonuclease IV</fullName>
    </alternativeName>
    <alternativeName>
        <fullName evidence="7">Endonuclease IV</fullName>
    </alternativeName>
</protein>
<dbReference type="GO" id="GO:0003906">
    <property type="term" value="F:DNA-(apurinic or apyrimidinic site) endonuclease activity"/>
    <property type="evidence" value="ECO:0007669"/>
    <property type="project" value="TreeGrafter"/>
</dbReference>
<keyword evidence="2 7" id="KW-0479">Metal-binding</keyword>
<keyword evidence="4 7" id="KW-0378">Hydrolase</keyword>
<keyword evidence="7" id="KW-0255">Endonuclease</keyword>
<dbReference type="Pfam" id="PF01261">
    <property type="entry name" value="AP_endonuc_2"/>
    <property type="match status" value="1"/>
</dbReference>
<dbReference type="NCBIfam" id="TIGR00587">
    <property type="entry name" value="nfo"/>
    <property type="match status" value="1"/>
</dbReference>
<comment type="cofactor">
    <cofactor evidence="7">
        <name>Zn(2+)</name>
        <dbReference type="ChEBI" id="CHEBI:29105"/>
    </cofactor>
    <text evidence="7">Binds 3 Zn(2+) ions.</text>
</comment>
<dbReference type="SUPFAM" id="SSF51658">
    <property type="entry name" value="Xylose isomerase-like"/>
    <property type="match status" value="1"/>
</dbReference>
<dbReference type="GO" id="GO:0003677">
    <property type="term" value="F:DNA binding"/>
    <property type="evidence" value="ECO:0007669"/>
    <property type="project" value="InterPro"/>
</dbReference>
<feature type="binding site" evidence="7">
    <location>
        <position position="232"/>
    </location>
    <ligand>
        <name>Zn(2+)</name>
        <dbReference type="ChEBI" id="CHEBI:29105"/>
        <label>3</label>
    </ligand>
</feature>
<comment type="caution">
    <text evidence="9">The sequence shown here is derived from an EMBL/GenBank/DDBJ whole genome shotgun (WGS) entry which is preliminary data.</text>
</comment>
<proteinExistence type="inferred from homology"/>
<dbReference type="InterPro" id="IPR001719">
    <property type="entry name" value="AP_endonuc_2"/>
</dbReference>
<feature type="binding site" evidence="7">
    <location>
        <position position="66"/>
    </location>
    <ligand>
        <name>Zn(2+)</name>
        <dbReference type="ChEBI" id="CHEBI:29105"/>
        <label>1</label>
    </ligand>
</feature>
<name>A0A2M8LEZ1_9BACT</name>
<evidence type="ECO:0000256" key="5">
    <source>
        <dbReference type="ARBA" id="ARBA00022833"/>
    </source>
</evidence>
<dbReference type="InterPro" id="IPR013022">
    <property type="entry name" value="Xyl_isomerase-like_TIM-brl"/>
</dbReference>
<feature type="domain" description="Xylose isomerase-like TIM barrel" evidence="8">
    <location>
        <begin position="18"/>
        <end position="281"/>
    </location>
</feature>
<dbReference type="PROSITE" id="PS00731">
    <property type="entry name" value="AP_NUCLEASE_F2_3"/>
    <property type="match status" value="1"/>
</dbReference>
<sequence>MYFGAHISAAGGIDNVPERAAALGCEVVQFFSRSPQGGAAPVLTPEIVTRFKADMKRCNLHAAYIHTPYFINFASENNRIRNGTINIIRGELERGSMLGVDAVMTHLGSAKTIGLKQGLAMTIEGLVSILKDYRGKTKLLIEIAAGAGETLGDTFEELATIITGVEKKLHKKNVLNICLDTQHLFASGYDIRTPQTLTKTLNAFDNIVGHSRLKLLHLNDSKTNLGSHVDRHENIGAGKLGKKTVAALVSEPRLKKINFLLETPRDSKGTEIIRELKWLKALRDKS</sequence>
<feature type="binding site" evidence="7">
    <location>
        <position position="142"/>
    </location>
    <ligand>
        <name>Zn(2+)</name>
        <dbReference type="ChEBI" id="CHEBI:29105"/>
        <label>2</label>
    </ligand>
</feature>
<evidence type="ECO:0000256" key="7">
    <source>
        <dbReference type="HAMAP-Rule" id="MF_00152"/>
    </source>
</evidence>
<comment type="similarity">
    <text evidence="1 7">Belongs to the AP endonuclease 2 family.</text>
</comment>
<dbReference type="Proteomes" id="UP000231152">
    <property type="component" value="Unassembled WGS sequence"/>
</dbReference>
<evidence type="ECO:0000259" key="8">
    <source>
        <dbReference type="Pfam" id="PF01261"/>
    </source>
</evidence>
<feature type="binding site" evidence="7">
    <location>
        <position position="180"/>
    </location>
    <ligand>
        <name>Zn(2+)</name>
        <dbReference type="ChEBI" id="CHEBI:29105"/>
        <label>2</label>
    </ligand>
</feature>
<dbReference type="CDD" id="cd00019">
    <property type="entry name" value="AP2Ec"/>
    <property type="match status" value="1"/>
</dbReference>
<dbReference type="AlphaFoldDB" id="A0A2M8LEZ1"/>
<feature type="binding site" evidence="7">
    <location>
        <position position="230"/>
    </location>
    <ligand>
        <name>Zn(2+)</name>
        <dbReference type="ChEBI" id="CHEBI:29105"/>
        <label>3</label>
    </ligand>
</feature>
<evidence type="ECO:0000256" key="4">
    <source>
        <dbReference type="ARBA" id="ARBA00022801"/>
    </source>
</evidence>
<dbReference type="GO" id="GO:0008833">
    <property type="term" value="F:deoxyribonuclease IV (phage-T4-induced) activity"/>
    <property type="evidence" value="ECO:0007669"/>
    <property type="project" value="UniProtKB-UniRule"/>
</dbReference>
<gene>
    <name evidence="7" type="primary">nfo</name>
    <name evidence="9" type="ORF">COV04_02275</name>
</gene>
<keyword evidence="7" id="KW-0540">Nuclease</keyword>
<comment type="catalytic activity">
    <reaction evidence="7">
        <text>Endonucleolytic cleavage to 5'-phosphooligonucleotide end-products.</text>
        <dbReference type="EC" id="3.1.21.2"/>
    </reaction>
</comment>
<keyword evidence="6 7" id="KW-0234">DNA repair</keyword>
<evidence type="ECO:0000313" key="10">
    <source>
        <dbReference type="Proteomes" id="UP000231152"/>
    </source>
</evidence>
<feature type="binding site" evidence="7">
    <location>
        <position position="142"/>
    </location>
    <ligand>
        <name>Zn(2+)</name>
        <dbReference type="ChEBI" id="CHEBI:29105"/>
        <label>1</label>
    </ligand>
</feature>
<dbReference type="EC" id="3.1.21.2" evidence="7"/>
<organism evidence="9 10">
    <name type="scientific">Candidatus Uhrbacteria bacterium CG10_big_fil_rev_8_21_14_0_10_48_11</name>
    <dbReference type="NCBI Taxonomy" id="1975037"/>
    <lineage>
        <taxon>Bacteria</taxon>
        <taxon>Candidatus Uhriibacteriota</taxon>
    </lineage>
</organism>
<evidence type="ECO:0000256" key="6">
    <source>
        <dbReference type="ARBA" id="ARBA00023204"/>
    </source>
</evidence>
<comment type="function">
    <text evidence="7">Endonuclease IV plays a role in DNA repair. It cleaves phosphodiester bonds at apurinic or apyrimidinic (AP) sites, generating a 3'-hydroxyl group and a 5'-terminal sugar phosphate.</text>
</comment>
<feature type="binding site" evidence="7">
    <location>
        <position position="106"/>
    </location>
    <ligand>
        <name>Zn(2+)</name>
        <dbReference type="ChEBI" id="CHEBI:29105"/>
        <label>1</label>
    </ligand>
</feature>
<dbReference type="PROSITE" id="PS51432">
    <property type="entry name" value="AP_NUCLEASE_F2_4"/>
    <property type="match status" value="1"/>
</dbReference>
<dbReference type="EMBL" id="PFET01000008">
    <property type="protein sequence ID" value="PJE75956.1"/>
    <property type="molecule type" value="Genomic_DNA"/>
</dbReference>
<dbReference type="InterPro" id="IPR036237">
    <property type="entry name" value="Xyl_isomerase-like_sf"/>
</dbReference>